<dbReference type="Proteomes" id="UP001174909">
    <property type="component" value="Unassembled WGS sequence"/>
</dbReference>
<organism evidence="1 2">
    <name type="scientific">Geodia barretti</name>
    <name type="common">Barrett's horny sponge</name>
    <dbReference type="NCBI Taxonomy" id="519541"/>
    <lineage>
        <taxon>Eukaryota</taxon>
        <taxon>Metazoa</taxon>
        <taxon>Porifera</taxon>
        <taxon>Demospongiae</taxon>
        <taxon>Heteroscleromorpha</taxon>
        <taxon>Tetractinellida</taxon>
        <taxon>Astrophorina</taxon>
        <taxon>Geodiidae</taxon>
        <taxon>Geodia</taxon>
    </lineage>
</organism>
<accession>A0AA35RKP1</accession>
<comment type="caution">
    <text evidence="1">The sequence shown here is derived from an EMBL/GenBank/DDBJ whole genome shotgun (WGS) entry which is preliminary data.</text>
</comment>
<protein>
    <submittedName>
        <fullName evidence="1">Uncharacterized protein HI_1054</fullName>
    </submittedName>
</protein>
<dbReference type="EMBL" id="CASHTH010001217">
    <property type="protein sequence ID" value="CAI8012802.1"/>
    <property type="molecule type" value="Genomic_DNA"/>
</dbReference>
<evidence type="ECO:0000313" key="1">
    <source>
        <dbReference type="EMBL" id="CAI8012802.1"/>
    </source>
</evidence>
<keyword evidence="2" id="KW-1185">Reference proteome</keyword>
<dbReference type="AlphaFoldDB" id="A0AA35RKP1"/>
<sequence>MNLFDIVRCYEARDSGKNKIGKTTISEAQLIGRGARYFPFVLPEHTDRFRRKFDEDLDHELRVLEELHYHSIHDSRYISEIRTALIDEGMMDERLETRQLKLKADFKDTDLYKHGVVWLNKQVPKDYQHVQSFTDLAKLDVKQKNYEHAIYTGAGGVTTVMENAAVPVAQGNQNSRDIKVVDIELNIVSQIESEIRKEITEYQGTKHFYEHHIRAVFTDKTLKFSVDTPRADDSDTAYLVKVSDWFAYDTLYGTSEEKAFVAMLDRWIQESTKTYEDIYLLRNEGHFSIYSFSDGSPFQPDFVLFLREKNGEPLSYQLFIEPKGEYLTETDRWKEKFLAEIRAEYHSKILTENSKYRVIGVPSFYHERYENQFKDDLNAALTETAQTSEQDD</sequence>
<evidence type="ECO:0000313" key="2">
    <source>
        <dbReference type="Proteomes" id="UP001174909"/>
    </source>
</evidence>
<name>A0AA35RKP1_GEOBA</name>
<reference evidence="1" key="1">
    <citation type="submission" date="2023-03" db="EMBL/GenBank/DDBJ databases">
        <authorList>
            <person name="Steffen K."/>
            <person name="Cardenas P."/>
        </authorList>
    </citation>
    <scope>NUCLEOTIDE SEQUENCE</scope>
</reference>
<proteinExistence type="predicted"/>
<gene>
    <name evidence="1" type="ORF">GBAR_LOCUS8184</name>
</gene>